<feature type="region of interest" description="Disordered" evidence="1">
    <location>
        <begin position="1"/>
        <end position="21"/>
    </location>
</feature>
<proteinExistence type="predicted"/>
<evidence type="ECO:0000313" key="3">
    <source>
        <dbReference type="Proteomes" id="UP000713222"/>
    </source>
</evidence>
<evidence type="ECO:0000256" key="1">
    <source>
        <dbReference type="SAM" id="MobiDB-lite"/>
    </source>
</evidence>
<sequence length="117" mass="12308">MRFTEARNDKPPSGGNGGLTRLVGSLTLGMQVKRDGSLTDCSSPVNHPATQPLDMGQICQRRADHCGRAGHRLPKSSGPKRRGYTGIRLASLPSKSMGGRGAITGLPSIRGGKTWVG</sequence>
<dbReference type="AlphaFoldDB" id="A0A964V149"/>
<gene>
    <name evidence="2" type="ORF">EBV32_03970</name>
</gene>
<protein>
    <submittedName>
        <fullName evidence="2">Uncharacterized protein</fullName>
    </submittedName>
</protein>
<feature type="compositionally biased region" description="Basic and acidic residues" evidence="1">
    <location>
        <begin position="1"/>
        <end position="10"/>
    </location>
</feature>
<dbReference type="EMBL" id="RGET01000070">
    <property type="protein sequence ID" value="NBN88229.1"/>
    <property type="molecule type" value="Genomic_DNA"/>
</dbReference>
<organism evidence="2 3">
    <name type="scientific">Candidatus Fonsibacter lacus</name>
    <dbReference type="NCBI Taxonomy" id="2576439"/>
    <lineage>
        <taxon>Bacteria</taxon>
        <taxon>Pseudomonadati</taxon>
        <taxon>Pseudomonadota</taxon>
        <taxon>Alphaproteobacteria</taxon>
        <taxon>Candidatus Pelagibacterales</taxon>
        <taxon>Candidatus Pelagibacterales incertae sedis</taxon>
        <taxon>Candidatus Fonsibacter</taxon>
    </lineage>
</organism>
<dbReference type="Proteomes" id="UP000713222">
    <property type="component" value="Unassembled WGS sequence"/>
</dbReference>
<accession>A0A964V149</accession>
<comment type="caution">
    <text evidence="2">The sequence shown here is derived from an EMBL/GenBank/DDBJ whole genome shotgun (WGS) entry which is preliminary data.</text>
</comment>
<reference evidence="2" key="1">
    <citation type="submission" date="2018-10" db="EMBL/GenBank/DDBJ databases">
        <title>Iterative Subtractive Binning of Freshwater Chronoseries Metagenomes Recovers Nearly Complete Genomes from over Four Hundred Novel Species.</title>
        <authorList>
            <person name="Rodriguez-R L.M."/>
            <person name="Tsementzi D."/>
            <person name="Luo C."/>
            <person name="Konstantinidis K.T."/>
        </authorList>
    </citation>
    <scope>NUCLEOTIDE SEQUENCE</scope>
    <source>
        <strain evidence="2">WB7_6_001</strain>
    </source>
</reference>
<name>A0A964V149_9PROT</name>
<evidence type="ECO:0000313" key="2">
    <source>
        <dbReference type="EMBL" id="NBN88229.1"/>
    </source>
</evidence>